<organism evidence="3 4">
    <name type="scientific">Fimbriiglobus ruber</name>
    <dbReference type="NCBI Taxonomy" id="1908690"/>
    <lineage>
        <taxon>Bacteria</taxon>
        <taxon>Pseudomonadati</taxon>
        <taxon>Planctomycetota</taxon>
        <taxon>Planctomycetia</taxon>
        <taxon>Gemmatales</taxon>
        <taxon>Gemmataceae</taxon>
        <taxon>Fimbriiglobus</taxon>
    </lineage>
</organism>
<gene>
    <name evidence="3" type="ORF">FRUB_03120</name>
</gene>
<comment type="caution">
    <text evidence="3">The sequence shown here is derived from an EMBL/GenBank/DDBJ whole genome shotgun (WGS) entry which is preliminary data.</text>
</comment>
<evidence type="ECO:0008006" key="5">
    <source>
        <dbReference type="Google" id="ProtNLM"/>
    </source>
</evidence>
<dbReference type="AlphaFoldDB" id="A0A225DQF7"/>
<feature type="compositionally biased region" description="Polar residues" evidence="1">
    <location>
        <begin position="145"/>
        <end position="155"/>
    </location>
</feature>
<feature type="region of interest" description="Disordered" evidence="1">
    <location>
        <begin position="1"/>
        <end position="25"/>
    </location>
</feature>
<feature type="transmembrane region" description="Helical" evidence="2">
    <location>
        <begin position="40"/>
        <end position="58"/>
    </location>
</feature>
<evidence type="ECO:0000313" key="3">
    <source>
        <dbReference type="EMBL" id="OWK43521.1"/>
    </source>
</evidence>
<sequence length="155" mass="16482">MGNESPEMKGWGNQGPPTPASTPVDQAVHSVVEELRDKPWIILGGAVAVGLVAGVCLLNRRRNSPEHKFANLSSAAAPSSGDQPGTGRPEWWDQLLDKAGEEAKKLGSSLITSLASSLKENLAKEIPQFIENHLTGETAAKKRPTQTNGFHPTPA</sequence>
<feature type="compositionally biased region" description="Polar residues" evidence="1">
    <location>
        <begin position="71"/>
        <end position="83"/>
    </location>
</feature>
<reference evidence="4" key="1">
    <citation type="submission" date="2017-06" db="EMBL/GenBank/DDBJ databases">
        <title>Genome analysis of Fimbriiglobus ruber SP5, the first member of the order Planctomycetales with confirmed chitinolytic capability.</title>
        <authorList>
            <person name="Ravin N.V."/>
            <person name="Rakitin A.L."/>
            <person name="Ivanova A.A."/>
            <person name="Beletsky A.V."/>
            <person name="Kulichevskaya I.S."/>
            <person name="Mardanov A.V."/>
            <person name="Dedysh S.N."/>
        </authorList>
    </citation>
    <scope>NUCLEOTIDE SEQUENCE [LARGE SCALE GENOMIC DNA]</scope>
    <source>
        <strain evidence="4">SP5</strain>
    </source>
</reference>
<evidence type="ECO:0000256" key="2">
    <source>
        <dbReference type="SAM" id="Phobius"/>
    </source>
</evidence>
<evidence type="ECO:0000256" key="1">
    <source>
        <dbReference type="SAM" id="MobiDB-lite"/>
    </source>
</evidence>
<keyword evidence="2" id="KW-1133">Transmembrane helix</keyword>
<evidence type="ECO:0000313" key="4">
    <source>
        <dbReference type="Proteomes" id="UP000214646"/>
    </source>
</evidence>
<proteinExistence type="predicted"/>
<dbReference type="Proteomes" id="UP000214646">
    <property type="component" value="Unassembled WGS sequence"/>
</dbReference>
<keyword evidence="4" id="KW-1185">Reference proteome</keyword>
<feature type="region of interest" description="Disordered" evidence="1">
    <location>
        <begin position="69"/>
        <end position="91"/>
    </location>
</feature>
<name>A0A225DQF7_9BACT</name>
<feature type="region of interest" description="Disordered" evidence="1">
    <location>
        <begin position="134"/>
        <end position="155"/>
    </location>
</feature>
<keyword evidence="2" id="KW-0472">Membrane</keyword>
<dbReference type="RefSeq" id="WP_143393110.1">
    <property type="nucleotide sequence ID" value="NZ_NIDE01000004.1"/>
</dbReference>
<dbReference type="EMBL" id="NIDE01000004">
    <property type="protein sequence ID" value="OWK43521.1"/>
    <property type="molecule type" value="Genomic_DNA"/>
</dbReference>
<accession>A0A225DQF7</accession>
<keyword evidence="2" id="KW-0812">Transmembrane</keyword>
<protein>
    <recommendedName>
        <fullName evidence="5">Transmembrane protein</fullName>
    </recommendedName>
</protein>